<evidence type="ECO:0000313" key="4">
    <source>
        <dbReference type="Proteomes" id="UP000663850"/>
    </source>
</evidence>
<feature type="region of interest" description="Disordered" evidence="1">
    <location>
        <begin position="1"/>
        <end position="48"/>
    </location>
</feature>
<evidence type="ECO:0000256" key="1">
    <source>
        <dbReference type="SAM" id="MobiDB-lite"/>
    </source>
</evidence>
<dbReference type="Proteomes" id="UP000663850">
    <property type="component" value="Unassembled WGS sequence"/>
</dbReference>
<reference evidence="3" key="1">
    <citation type="submission" date="2021-01" db="EMBL/GenBank/DDBJ databases">
        <authorList>
            <person name="Kaushik A."/>
        </authorList>
    </citation>
    <scope>NUCLEOTIDE SEQUENCE</scope>
    <source>
        <strain evidence="3">Type strain: AG8-Rh-89/</strain>
    </source>
</reference>
<comment type="caution">
    <text evidence="3">The sequence shown here is derived from an EMBL/GenBank/DDBJ whole genome shotgun (WGS) entry which is preliminary data.</text>
</comment>
<evidence type="ECO:0000313" key="3">
    <source>
        <dbReference type="EMBL" id="CAE6516031.1"/>
    </source>
</evidence>
<gene>
    <name evidence="3" type="ORF">RDB_LOCUS112207</name>
</gene>
<protein>
    <recommendedName>
        <fullName evidence="2">F-box domain-containing protein</fullName>
    </recommendedName>
</protein>
<dbReference type="EMBL" id="CAJMWZ010006125">
    <property type="protein sequence ID" value="CAE6516031.1"/>
    <property type="molecule type" value="Genomic_DNA"/>
</dbReference>
<evidence type="ECO:0000259" key="2">
    <source>
        <dbReference type="PROSITE" id="PS50181"/>
    </source>
</evidence>
<proteinExistence type="predicted"/>
<feature type="domain" description="F-box" evidence="2">
    <location>
        <begin position="57"/>
        <end position="106"/>
    </location>
</feature>
<feature type="compositionally biased region" description="Basic and acidic residues" evidence="1">
    <location>
        <begin position="1"/>
        <end position="32"/>
    </location>
</feature>
<name>A0A8H3D5W1_9AGAM</name>
<dbReference type="PROSITE" id="PS50181">
    <property type="entry name" value="FBOX"/>
    <property type="match status" value="1"/>
</dbReference>
<dbReference type="OrthoDB" id="1600564at2759"/>
<dbReference type="InterPro" id="IPR001810">
    <property type="entry name" value="F-box_dom"/>
</dbReference>
<sequence>MSSVHDLEDQLHSSEDEQYGEDNHERTGDRPTKRIRTNTSRQKAPRKKYVKGKQGGLQGIMKMPLEVFMEITHHVHPGDLISLIRTSKFFRAMLLNKSAILIWQCALSNVPELPACPTGMVEPQYAALMFSKNCTLCGAPAMSKPDPFLQVRFCSSCRETELDETLPGLTQAGGNWVPWTMHIKRTKKSTLKHPTYYLLAQRREFERVNDRFVREDDQKGLAEWRLQRRTSWNNQYKEGKQLLEYLNSVATSRLDGLKDLKSERREQIQERLRVLGWEDKYFHFYAESAEKQWKSLVGASKPLTDRAWTNMLPKLTQLLEENRLLVDESQRQQRRHARVTKAEDLLRQLKRDTHPYQSIVDTLQLKRSPIKIGLFFLEQDPMLSNPFPENQVVRRWDSFVKLYEEENSIERVEELFNEQRDTICQKLLEWRTQVEEQLVEQYKPSSTESAIVSNLLCCFVTKTVTKVQGSTDPTKPISDQARFLLRADTVFMLKATTSSSEVDQEHGSIANYIHFPNMPCIKNDPYRLDCILDDSSQYTEERPLDCYVRHAGKEAIVKALLRELQMLDVSYVELENMGKAFICGRCNHSRAMEWNALVQHYHLRRRDWTGNRFLLNTYETRHPVIFRNLHDLESGTNHKPLVRIAQSEDNHASLSHSHASAAECTICRGIDFYEDSSFESLAKMREHMLEVHDTAEPVKDLHFMDESRTIKNLIYWAQFERRNWEQEWDRFHDAPHAGGVMADPPEIPSELTS</sequence>
<dbReference type="AlphaFoldDB" id="A0A8H3D5W1"/>
<organism evidence="3 4">
    <name type="scientific">Rhizoctonia solani</name>
    <dbReference type="NCBI Taxonomy" id="456999"/>
    <lineage>
        <taxon>Eukaryota</taxon>
        <taxon>Fungi</taxon>
        <taxon>Dikarya</taxon>
        <taxon>Basidiomycota</taxon>
        <taxon>Agaricomycotina</taxon>
        <taxon>Agaricomycetes</taxon>
        <taxon>Cantharellales</taxon>
        <taxon>Ceratobasidiaceae</taxon>
        <taxon>Rhizoctonia</taxon>
    </lineage>
</organism>
<accession>A0A8H3D5W1</accession>